<gene>
    <name evidence="3" type="ORF">Cfor_11359</name>
</gene>
<feature type="compositionally biased region" description="Basic and acidic residues" evidence="1">
    <location>
        <begin position="99"/>
        <end position="109"/>
    </location>
</feature>
<feature type="compositionally biased region" description="Polar residues" evidence="1">
    <location>
        <begin position="116"/>
        <end position="126"/>
    </location>
</feature>
<feature type="region of interest" description="Disordered" evidence="1">
    <location>
        <begin position="77"/>
        <end position="162"/>
    </location>
</feature>
<evidence type="ECO:0000313" key="3">
    <source>
        <dbReference type="EMBL" id="GFG28464.1"/>
    </source>
</evidence>
<dbReference type="OrthoDB" id="10036174at2759"/>
<reference evidence="4" key="1">
    <citation type="submission" date="2020-01" db="EMBL/GenBank/DDBJ databases">
        <title>Draft genome sequence of the Termite Coptotermes fromosanus.</title>
        <authorList>
            <person name="Itakura S."/>
            <person name="Yosikawa Y."/>
            <person name="Umezawa K."/>
        </authorList>
    </citation>
    <scope>NUCLEOTIDE SEQUENCE [LARGE SCALE GENOMIC DNA]</scope>
</reference>
<comment type="caution">
    <text evidence="3">The sequence shown here is derived from an EMBL/GenBank/DDBJ whole genome shotgun (WGS) entry which is preliminary data.</text>
</comment>
<evidence type="ECO:0000313" key="4">
    <source>
        <dbReference type="Proteomes" id="UP000502823"/>
    </source>
</evidence>
<dbReference type="InParanoid" id="A0A6L2P8D4"/>
<accession>A0A6L2P8D4</accession>
<evidence type="ECO:0000256" key="2">
    <source>
        <dbReference type="SAM" id="SignalP"/>
    </source>
</evidence>
<name>A0A6L2P8D4_COPFO</name>
<keyword evidence="4" id="KW-1185">Reference proteome</keyword>
<dbReference type="AlphaFoldDB" id="A0A6L2P8D4"/>
<sequence length="162" mass="17086">MDQWIVCLHVLVVHHIVHVAAQIITTELSSGDLGGQCGPFQLSGGSAQSDVLQPTGKKKKKGLLGKLKKLTKSRSIDDGVSDFTTGMSQGGSGSDISVSEDKGGMKERLTGIFKKSGSTSRGSSLERNPAVPERTDSTQRPLVRQGSNGTLPRPSPAVSYLL</sequence>
<feature type="chain" id="PRO_5026987175" evidence="2">
    <location>
        <begin position="22"/>
        <end position="162"/>
    </location>
</feature>
<proteinExistence type="predicted"/>
<evidence type="ECO:0000256" key="1">
    <source>
        <dbReference type="SAM" id="MobiDB-lite"/>
    </source>
</evidence>
<dbReference type="EMBL" id="BLKM01006623">
    <property type="protein sequence ID" value="GFG28464.1"/>
    <property type="molecule type" value="Genomic_DNA"/>
</dbReference>
<dbReference type="Proteomes" id="UP000502823">
    <property type="component" value="Unassembled WGS sequence"/>
</dbReference>
<keyword evidence="2" id="KW-0732">Signal</keyword>
<protein>
    <submittedName>
        <fullName evidence="3">Uncharacterized protein</fullName>
    </submittedName>
</protein>
<organism evidence="3 4">
    <name type="scientific">Coptotermes formosanus</name>
    <name type="common">Formosan subterranean termite</name>
    <dbReference type="NCBI Taxonomy" id="36987"/>
    <lineage>
        <taxon>Eukaryota</taxon>
        <taxon>Metazoa</taxon>
        <taxon>Ecdysozoa</taxon>
        <taxon>Arthropoda</taxon>
        <taxon>Hexapoda</taxon>
        <taxon>Insecta</taxon>
        <taxon>Pterygota</taxon>
        <taxon>Neoptera</taxon>
        <taxon>Polyneoptera</taxon>
        <taxon>Dictyoptera</taxon>
        <taxon>Blattodea</taxon>
        <taxon>Blattoidea</taxon>
        <taxon>Termitoidae</taxon>
        <taxon>Rhinotermitidae</taxon>
        <taxon>Coptotermes</taxon>
    </lineage>
</organism>
<feature type="signal peptide" evidence="2">
    <location>
        <begin position="1"/>
        <end position="21"/>
    </location>
</feature>